<protein>
    <submittedName>
        <fullName evidence="7">FtsK/SpoIIIE domain-containing protein</fullName>
    </submittedName>
</protein>
<dbReference type="SUPFAM" id="SSF52540">
    <property type="entry name" value="P-loop containing nucleoside triphosphate hydrolases"/>
    <property type="match status" value="2"/>
</dbReference>
<keyword evidence="2 3" id="KW-0067">ATP-binding</keyword>
<feature type="binding site" evidence="3">
    <location>
        <begin position="644"/>
        <end position="651"/>
    </location>
    <ligand>
        <name>ATP</name>
        <dbReference type="ChEBI" id="CHEBI:30616"/>
    </ligand>
</feature>
<feature type="region of interest" description="Disordered" evidence="4">
    <location>
        <begin position="207"/>
        <end position="229"/>
    </location>
</feature>
<dbReference type="Pfam" id="PF01580">
    <property type="entry name" value="FtsK_SpoIIIE"/>
    <property type="match status" value="1"/>
</dbReference>
<dbReference type="CDD" id="cd01127">
    <property type="entry name" value="TrwB_TraG_TraD_VirD4"/>
    <property type="match status" value="1"/>
</dbReference>
<evidence type="ECO:0000259" key="6">
    <source>
        <dbReference type="PROSITE" id="PS50901"/>
    </source>
</evidence>
<dbReference type="InterPro" id="IPR003593">
    <property type="entry name" value="AAA+_ATPase"/>
</dbReference>
<organism evidence="7 8">
    <name type="scientific">Brevibacterium otitidis</name>
    <dbReference type="NCBI Taxonomy" id="53364"/>
    <lineage>
        <taxon>Bacteria</taxon>
        <taxon>Bacillati</taxon>
        <taxon>Actinomycetota</taxon>
        <taxon>Actinomycetes</taxon>
        <taxon>Micrococcales</taxon>
        <taxon>Brevibacteriaceae</taxon>
        <taxon>Brevibacterium</taxon>
    </lineage>
</organism>
<feature type="compositionally biased region" description="Low complexity" evidence="4">
    <location>
        <begin position="463"/>
        <end position="475"/>
    </location>
</feature>
<dbReference type="Gene3D" id="3.40.50.300">
    <property type="entry name" value="P-loop containing nucleotide triphosphate hydrolases"/>
    <property type="match status" value="2"/>
</dbReference>
<dbReference type="PANTHER" id="PTHR22683">
    <property type="entry name" value="SPORULATION PROTEIN RELATED"/>
    <property type="match status" value="1"/>
</dbReference>
<dbReference type="Proteomes" id="UP001589707">
    <property type="component" value="Unassembled WGS sequence"/>
</dbReference>
<gene>
    <name evidence="7" type="ORF">ACFFN1_08780</name>
</gene>
<sequence>MPSGIVYVIAEFSVHSARVTATGRPSAETVLGAFLDDFLPQVGLQHLTGQPRFVPCGAVPPPRLSDPWRTWAQAAAATLIIFDARPGGEAALAAPHPAPQPAPATDPFAPVSSLPAERTGIIEYLTGPDSGFAHPLPIGAWTMGRTPAADVGIADPYLSRELLSVSNAPSGLQVSESSGVRSIPLGTAATLTGFGSTAARIIPPQARVPPAAQPGADAAAGPGEPATGRVSWPRVAAVARPRAPSWLMYAAPIVIGILLAVFTKMWMFLLFSVSGPVTAGIMFITGRRRYRRDVLASCRDYRAAVRDCLRRRDAADRRALDRSHRRRLSGGQTVIGLGPALLPGGIDRIPVDSPHAPPASERDPLALLEEQQLRKMLDSGATFGQRHFSRTESAPLVLDLTQQQLQITGPHDQVAAVLRAVLVQLLARGVPVRLAEAQLREVCPELAAVALRSDAPAHVLQTSGKGSIKPSSAGPGSAGPGSAGPGSDEHAHVDVLARLANPAQWEVRIGPAGDVVREVEAVLLDLDSEGRAQLQIPAAAPASLPRPLTGEIEPTRMRAERFLTINRAWQPPVADWQQESTLGELLAQFGMSGITADGAGSAAPAACHSAVPDSRSSAVPLGLGPSGPVLIDLFTASPHALLAGTTGSGKSVLLQTWIASLAARFTSAELRFVLIDFKGGAAFAPFQEMAHTDAVVSNLDPAAGMRTLRNLGAEILRRERLLAEHGAADIETFNASLRADADLRTRARPEGCARAQRLPRLVVIIDEFHALITEHPSGTEVLESLTAVGRSLGIHVVLATQRPAGIVTPRMKANINLRIALRVRDGIDSREVIDCEDAAAIPPEQPGFGYLSDGGPPAPFRTATIDVGETDELAKPHDAPLPQCCEVQWTLFPARAGEVRALSGSIRISCYPPPAPPALTIAAIVAGSQQTARALPPPHRVIPPPLSEQAAEDGDAARLGILDFPDDGVSEPWRYDPDRDGSVIITGGSGSGTTSAVLRCAQAAAASGRKVVLLSASAAHSSGPAGGTGFLTFCHDEPWTLEYLLALFDLGALSLAEVCLCIDDYDALAARHEGSRRLDRLAQLLTAGGSSAPLFVIAAGRRFLHSPVASRAPTRIVFPTADAQDSLHFGLPAGRFAGRWPPGRAVVLGPVARSRPAPSNATEGVAVQLVRPAPEAVAGDGGASALGPLLGSGARVGSGSILGFQREEEAMSFRLGRGPLGEEVAWVPEIDGAVLSVRGPDELCRTVLTALAAPPEAGRGPEITALIDAHTADPAAAAQAAAADVCALSFPLTAQLPYSSPLQALTTTGPRLLLGLRQQAELSALGVRDLPLPPAGWAWFISGTLALPVDVGDARASHRCRQSFSGPDAAEDERSSAPPSESAAPPSESAAQDSEIVS</sequence>
<proteinExistence type="predicted"/>
<keyword evidence="8" id="KW-1185">Reference proteome</keyword>
<comment type="caution">
    <text evidence="7">The sequence shown here is derived from an EMBL/GenBank/DDBJ whole genome shotgun (WGS) entry which is preliminary data.</text>
</comment>
<reference evidence="7 8" key="1">
    <citation type="submission" date="2024-09" db="EMBL/GenBank/DDBJ databases">
        <authorList>
            <person name="Sun Q."/>
            <person name="Mori K."/>
        </authorList>
    </citation>
    <scope>NUCLEOTIDE SEQUENCE [LARGE SCALE GENOMIC DNA]</scope>
    <source>
        <strain evidence="7 8">JCM 11683</strain>
    </source>
</reference>
<keyword evidence="5" id="KW-0812">Transmembrane</keyword>
<dbReference type="InterPro" id="IPR002543">
    <property type="entry name" value="FtsK_dom"/>
</dbReference>
<accession>A0ABV5X3F7</accession>
<evidence type="ECO:0000256" key="5">
    <source>
        <dbReference type="SAM" id="Phobius"/>
    </source>
</evidence>
<feature type="domain" description="FtsK" evidence="6">
    <location>
        <begin position="626"/>
        <end position="830"/>
    </location>
</feature>
<feature type="region of interest" description="Disordered" evidence="4">
    <location>
        <begin position="461"/>
        <end position="489"/>
    </location>
</feature>
<feature type="transmembrane region" description="Helical" evidence="5">
    <location>
        <begin position="268"/>
        <end position="285"/>
    </location>
</feature>
<evidence type="ECO:0000256" key="3">
    <source>
        <dbReference type="PROSITE-ProRule" id="PRU00289"/>
    </source>
</evidence>
<keyword evidence="5" id="KW-0472">Membrane</keyword>
<dbReference type="InterPro" id="IPR027417">
    <property type="entry name" value="P-loop_NTPase"/>
</dbReference>
<dbReference type="PANTHER" id="PTHR22683:SF1">
    <property type="entry name" value="TYPE VII SECRETION SYSTEM PROTEIN ESSC"/>
    <property type="match status" value="1"/>
</dbReference>
<dbReference type="PROSITE" id="PS50901">
    <property type="entry name" value="FTSK"/>
    <property type="match status" value="1"/>
</dbReference>
<feature type="compositionally biased region" description="Low complexity" evidence="4">
    <location>
        <begin position="1376"/>
        <end position="1398"/>
    </location>
</feature>
<evidence type="ECO:0000313" key="8">
    <source>
        <dbReference type="Proteomes" id="UP001589707"/>
    </source>
</evidence>
<name>A0ABV5X3F7_9MICO</name>
<dbReference type="InterPro" id="IPR050206">
    <property type="entry name" value="FtsK/SpoIIIE/SftA"/>
</dbReference>
<keyword evidence="1 3" id="KW-0547">Nucleotide-binding</keyword>
<evidence type="ECO:0000313" key="7">
    <source>
        <dbReference type="EMBL" id="MFB9776497.1"/>
    </source>
</evidence>
<evidence type="ECO:0000256" key="2">
    <source>
        <dbReference type="ARBA" id="ARBA00022840"/>
    </source>
</evidence>
<dbReference type="RefSeq" id="WP_376840311.1">
    <property type="nucleotide sequence ID" value="NZ_JBHMAU010000054.1"/>
</dbReference>
<evidence type="ECO:0000256" key="1">
    <source>
        <dbReference type="ARBA" id="ARBA00022741"/>
    </source>
</evidence>
<dbReference type="EMBL" id="JBHMAU010000054">
    <property type="protein sequence ID" value="MFB9776497.1"/>
    <property type="molecule type" value="Genomic_DNA"/>
</dbReference>
<keyword evidence="5" id="KW-1133">Transmembrane helix</keyword>
<evidence type="ECO:0000256" key="4">
    <source>
        <dbReference type="SAM" id="MobiDB-lite"/>
    </source>
</evidence>
<feature type="transmembrane region" description="Helical" evidence="5">
    <location>
        <begin position="246"/>
        <end position="262"/>
    </location>
</feature>
<feature type="region of interest" description="Disordered" evidence="4">
    <location>
        <begin position="1360"/>
        <end position="1398"/>
    </location>
</feature>
<dbReference type="SMART" id="SM00382">
    <property type="entry name" value="AAA"/>
    <property type="match status" value="2"/>
</dbReference>